<comment type="similarity">
    <text evidence="2">Belongs to the terpene synthase family.</text>
</comment>
<comment type="caution">
    <text evidence="3">The sequence shown here is derived from an EMBL/GenBank/DDBJ whole genome shotgun (WGS) entry which is preliminary data.</text>
</comment>
<comment type="cofactor">
    <cofactor evidence="2">
        <name>Mg(2+)</name>
        <dbReference type="ChEBI" id="CHEBI:18420"/>
    </cofactor>
</comment>
<dbReference type="SUPFAM" id="SSF48576">
    <property type="entry name" value="Terpenoid synthases"/>
    <property type="match status" value="1"/>
</dbReference>
<gene>
    <name evidence="3" type="ORF">GCM10022247_44580</name>
</gene>
<proteinExistence type="inferred from homology"/>
<evidence type="ECO:0000313" key="3">
    <source>
        <dbReference type="EMBL" id="GAA4016553.1"/>
    </source>
</evidence>
<dbReference type="RefSeq" id="WP_344877821.1">
    <property type="nucleotide sequence ID" value="NZ_BAABAL010000017.1"/>
</dbReference>
<dbReference type="Pfam" id="PF19086">
    <property type="entry name" value="Terpene_syn_C_2"/>
    <property type="match status" value="1"/>
</dbReference>
<dbReference type="PANTHER" id="PTHR35201:SF4">
    <property type="entry name" value="BETA-PINACENE SYNTHASE-RELATED"/>
    <property type="match status" value="1"/>
</dbReference>
<accession>A0ABP7SU81</accession>
<evidence type="ECO:0000313" key="4">
    <source>
        <dbReference type="Proteomes" id="UP001501747"/>
    </source>
</evidence>
<sequence length="335" mass="37753">MPQLSVSALVPGFTEPQSSAVNPLAERAEDEAVSWLWRIGFLVDEAQEDHLRSFRFGLYHGIATPSLGLDALVLGMKWFCWGSLADDQYDNYDWGERDSRMCSVIRSARTILDGGAVPGADPVVRGLAEFWPELIADLAPAARLRVARNFLDYLEAVRLQNRFHVKGEVPDAATFLGLRRHTIAMIFQADVLEALSGLHIPEALRSHRMFRELVWCFADITAWHNDIYGLEKDIDDEQLCNTVLVVSASEGCPTEVAVERVVERAKERQRLFLHIEGELPELASELGLGPDAVSRALALTQQLRAYAYANLVWIEHTKRYDLDRPRIRGIFDNVL</sequence>
<dbReference type="Gene3D" id="1.10.600.10">
    <property type="entry name" value="Farnesyl Diphosphate Synthase"/>
    <property type="match status" value="1"/>
</dbReference>
<protein>
    <recommendedName>
        <fullName evidence="2">Terpene synthase</fullName>
        <ecNumber evidence="2">4.2.3.-</ecNumber>
    </recommendedName>
</protein>
<keyword evidence="2" id="KW-0479">Metal-binding</keyword>
<keyword evidence="2" id="KW-0460">Magnesium</keyword>
<keyword evidence="4" id="KW-1185">Reference proteome</keyword>
<dbReference type="InterPro" id="IPR034686">
    <property type="entry name" value="Terpene_cyclase-like_2"/>
</dbReference>
<keyword evidence="1 2" id="KW-0456">Lyase</keyword>
<name>A0ABP7SU81_9PSEU</name>
<dbReference type="InterPro" id="IPR008949">
    <property type="entry name" value="Isoprenoid_synthase_dom_sf"/>
</dbReference>
<organism evidence="3 4">
    <name type="scientific">Allokutzneria multivorans</name>
    <dbReference type="NCBI Taxonomy" id="1142134"/>
    <lineage>
        <taxon>Bacteria</taxon>
        <taxon>Bacillati</taxon>
        <taxon>Actinomycetota</taxon>
        <taxon>Actinomycetes</taxon>
        <taxon>Pseudonocardiales</taxon>
        <taxon>Pseudonocardiaceae</taxon>
        <taxon>Allokutzneria</taxon>
    </lineage>
</organism>
<dbReference type="EMBL" id="BAABAL010000017">
    <property type="protein sequence ID" value="GAA4016553.1"/>
    <property type="molecule type" value="Genomic_DNA"/>
</dbReference>
<dbReference type="EC" id="4.2.3.-" evidence="2"/>
<evidence type="ECO:0000256" key="2">
    <source>
        <dbReference type="RuleBase" id="RU366034"/>
    </source>
</evidence>
<dbReference type="PANTHER" id="PTHR35201">
    <property type="entry name" value="TERPENE SYNTHASE"/>
    <property type="match status" value="1"/>
</dbReference>
<reference evidence="4" key="1">
    <citation type="journal article" date="2019" name="Int. J. Syst. Evol. Microbiol.">
        <title>The Global Catalogue of Microorganisms (GCM) 10K type strain sequencing project: providing services to taxonomists for standard genome sequencing and annotation.</title>
        <authorList>
            <consortium name="The Broad Institute Genomics Platform"/>
            <consortium name="The Broad Institute Genome Sequencing Center for Infectious Disease"/>
            <person name="Wu L."/>
            <person name="Ma J."/>
        </authorList>
    </citation>
    <scope>NUCLEOTIDE SEQUENCE [LARGE SCALE GENOMIC DNA]</scope>
    <source>
        <strain evidence="4">JCM 17342</strain>
    </source>
</reference>
<dbReference type="Proteomes" id="UP001501747">
    <property type="component" value="Unassembled WGS sequence"/>
</dbReference>
<evidence type="ECO:0000256" key="1">
    <source>
        <dbReference type="ARBA" id="ARBA00023239"/>
    </source>
</evidence>